<name>A0A382CMZ2_9ZZZZ</name>
<dbReference type="PROSITE" id="PS51084">
    <property type="entry name" value="HIT_2"/>
    <property type="match status" value="1"/>
</dbReference>
<dbReference type="InterPro" id="IPR001310">
    <property type="entry name" value="Histidine_triad_HIT"/>
</dbReference>
<sequence length="110" mass="12374">MDSIFTKIINKEIPSEIQYEDELCIAINDVNPKSKIHILVIPKKPIKNINYASNSDKEILGHLMLVCQKLAKKFRIDEAGYQILTNVGEGGGQTVMHLHFHLLSGNTLTM</sequence>
<dbReference type="InterPro" id="IPR011146">
    <property type="entry name" value="HIT-like"/>
</dbReference>
<dbReference type="Gene3D" id="3.30.428.10">
    <property type="entry name" value="HIT-like"/>
    <property type="match status" value="1"/>
</dbReference>
<dbReference type="PRINTS" id="PR00332">
    <property type="entry name" value="HISTRIAD"/>
</dbReference>
<dbReference type="Pfam" id="PF01230">
    <property type="entry name" value="HIT"/>
    <property type="match status" value="1"/>
</dbReference>
<dbReference type="SUPFAM" id="SSF54197">
    <property type="entry name" value="HIT-like"/>
    <property type="match status" value="1"/>
</dbReference>
<dbReference type="GO" id="GO:0003824">
    <property type="term" value="F:catalytic activity"/>
    <property type="evidence" value="ECO:0007669"/>
    <property type="project" value="InterPro"/>
</dbReference>
<dbReference type="PROSITE" id="PS00892">
    <property type="entry name" value="HIT_1"/>
    <property type="match status" value="1"/>
</dbReference>
<organism evidence="2">
    <name type="scientific">marine metagenome</name>
    <dbReference type="NCBI Taxonomy" id="408172"/>
    <lineage>
        <taxon>unclassified sequences</taxon>
        <taxon>metagenomes</taxon>
        <taxon>ecological metagenomes</taxon>
    </lineage>
</organism>
<dbReference type="InterPro" id="IPR019808">
    <property type="entry name" value="Histidine_triad_CS"/>
</dbReference>
<proteinExistence type="predicted"/>
<dbReference type="AlphaFoldDB" id="A0A382CMZ2"/>
<dbReference type="CDD" id="cd01276">
    <property type="entry name" value="PKCI_related"/>
    <property type="match status" value="1"/>
</dbReference>
<reference evidence="2" key="1">
    <citation type="submission" date="2018-05" db="EMBL/GenBank/DDBJ databases">
        <authorList>
            <person name="Lanie J.A."/>
            <person name="Ng W.-L."/>
            <person name="Kazmierczak K.M."/>
            <person name="Andrzejewski T.M."/>
            <person name="Davidsen T.M."/>
            <person name="Wayne K.J."/>
            <person name="Tettelin H."/>
            <person name="Glass J.I."/>
            <person name="Rusch D."/>
            <person name="Podicherti R."/>
            <person name="Tsui H.-C.T."/>
            <person name="Winkler M.E."/>
        </authorList>
    </citation>
    <scope>NUCLEOTIDE SEQUENCE</scope>
</reference>
<accession>A0A382CMZ2</accession>
<dbReference type="InterPro" id="IPR036265">
    <property type="entry name" value="HIT-like_sf"/>
</dbReference>
<evidence type="ECO:0000259" key="1">
    <source>
        <dbReference type="PROSITE" id="PS51084"/>
    </source>
</evidence>
<dbReference type="EMBL" id="UINC01034990">
    <property type="protein sequence ID" value="SVB26677.1"/>
    <property type="molecule type" value="Genomic_DNA"/>
</dbReference>
<feature type="domain" description="HIT" evidence="1">
    <location>
        <begin position="4"/>
        <end position="110"/>
    </location>
</feature>
<dbReference type="PANTHER" id="PTHR23089">
    <property type="entry name" value="HISTIDINE TRIAD HIT PROTEIN"/>
    <property type="match status" value="1"/>
</dbReference>
<evidence type="ECO:0000313" key="2">
    <source>
        <dbReference type="EMBL" id="SVB26677.1"/>
    </source>
</evidence>
<gene>
    <name evidence="2" type="ORF">METZ01_LOCUS179531</name>
</gene>
<protein>
    <recommendedName>
        <fullName evidence="1">HIT domain-containing protein</fullName>
    </recommendedName>
</protein>